<evidence type="ECO:0000313" key="2">
    <source>
        <dbReference type="EMBL" id="KAK9699578.1"/>
    </source>
</evidence>
<feature type="domain" description="F-box" evidence="1">
    <location>
        <begin position="4"/>
        <end position="45"/>
    </location>
</feature>
<dbReference type="Pfam" id="PF00646">
    <property type="entry name" value="F-box"/>
    <property type="match status" value="1"/>
</dbReference>
<gene>
    <name evidence="2" type="ORF">RND81_08G182700</name>
</gene>
<dbReference type="InterPro" id="IPR001810">
    <property type="entry name" value="F-box_dom"/>
</dbReference>
<comment type="caution">
    <text evidence="2">The sequence shown here is derived from an EMBL/GenBank/DDBJ whole genome shotgun (WGS) entry which is preliminary data.</text>
</comment>
<dbReference type="PANTHER" id="PTHR31672:SF13">
    <property type="entry name" value="F-BOX PROTEIN CPR30-LIKE"/>
    <property type="match status" value="1"/>
</dbReference>
<dbReference type="Proteomes" id="UP001443914">
    <property type="component" value="Unassembled WGS sequence"/>
</dbReference>
<dbReference type="InterPro" id="IPR017451">
    <property type="entry name" value="F-box-assoc_interact_dom"/>
</dbReference>
<dbReference type="Gene3D" id="1.20.1280.50">
    <property type="match status" value="1"/>
</dbReference>
<sequence>MANIPDDILHLCILPQLPVKSLIRFKCVSKSWQTLISSPDFIRLHHRHALSSDENRLLIVSDRFSPQFHVHELDSLLAPPLLLTYPCTKQVVVNVVASCDFFLLLSCSLQYTAYSQTVALVLLNPSTGSYYKIRHQSTPIEPHRKIYGLYHDDANDDYKIVRITYTFDRSANREVLVYGFKTNSWKLVERKLDRFYFMVGDVAVIGHLLYTVFRIRSVDSEEIRIGCFDIVAERWTNDVLLPEYMVNNYHSYEDLFVLDGLLCIAGENKDKTDTYYSVWVRKEYNVKESWVKLINIDINGCCWRYFPITYRTGSRHELLCKPGCELLCWYNIRDGEDKQVKFDGYKPISLHVCRGSLVTFPGGQRINLRRF</sequence>
<dbReference type="AlphaFoldDB" id="A0AAW1J895"/>
<reference evidence="2" key="1">
    <citation type="submission" date="2024-03" db="EMBL/GenBank/DDBJ databases">
        <title>WGS assembly of Saponaria officinalis var. Norfolk2.</title>
        <authorList>
            <person name="Jenkins J."/>
            <person name="Shu S."/>
            <person name="Grimwood J."/>
            <person name="Barry K."/>
            <person name="Goodstein D."/>
            <person name="Schmutz J."/>
            <person name="Leebens-Mack J."/>
            <person name="Osbourn A."/>
        </authorList>
    </citation>
    <scope>NUCLEOTIDE SEQUENCE [LARGE SCALE GENOMIC DNA]</scope>
    <source>
        <strain evidence="2">JIC</strain>
    </source>
</reference>
<dbReference type="EMBL" id="JBDFQZ010000008">
    <property type="protein sequence ID" value="KAK9699578.1"/>
    <property type="molecule type" value="Genomic_DNA"/>
</dbReference>
<organism evidence="2 3">
    <name type="scientific">Saponaria officinalis</name>
    <name type="common">Common soapwort</name>
    <name type="synonym">Lychnis saponaria</name>
    <dbReference type="NCBI Taxonomy" id="3572"/>
    <lineage>
        <taxon>Eukaryota</taxon>
        <taxon>Viridiplantae</taxon>
        <taxon>Streptophyta</taxon>
        <taxon>Embryophyta</taxon>
        <taxon>Tracheophyta</taxon>
        <taxon>Spermatophyta</taxon>
        <taxon>Magnoliopsida</taxon>
        <taxon>eudicotyledons</taxon>
        <taxon>Gunneridae</taxon>
        <taxon>Pentapetalae</taxon>
        <taxon>Caryophyllales</taxon>
        <taxon>Caryophyllaceae</taxon>
        <taxon>Caryophylleae</taxon>
        <taxon>Saponaria</taxon>
    </lineage>
</organism>
<dbReference type="InterPro" id="IPR036047">
    <property type="entry name" value="F-box-like_dom_sf"/>
</dbReference>
<dbReference type="SMART" id="SM00256">
    <property type="entry name" value="FBOX"/>
    <property type="match status" value="1"/>
</dbReference>
<dbReference type="SUPFAM" id="SSF81383">
    <property type="entry name" value="F-box domain"/>
    <property type="match status" value="1"/>
</dbReference>
<proteinExistence type="predicted"/>
<accession>A0AAW1J895</accession>
<protein>
    <recommendedName>
        <fullName evidence="1">F-box domain-containing protein</fullName>
    </recommendedName>
</protein>
<name>A0AAW1J895_SAPOF</name>
<dbReference type="PANTHER" id="PTHR31672">
    <property type="entry name" value="BNACNNG10540D PROTEIN"/>
    <property type="match status" value="1"/>
</dbReference>
<dbReference type="Pfam" id="PF07734">
    <property type="entry name" value="FBA_1"/>
    <property type="match status" value="1"/>
</dbReference>
<dbReference type="NCBIfam" id="TIGR01640">
    <property type="entry name" value="F_box_assoc_1"/>
    <property type="match status" value="1"/>
</dbReference>
<dbReference type="InterPro" id="IPR006527">
    <property type="entry name" value="F-box-assoc_dom_typ1"/>
</dbReference>
<keyword evidence="3" id="KW-1185">Reference proteome</keyword>
<dbReference type="InterPro" id="IPR050796">
    <property type="entry name" value="SCF_F-box_component"/>
</dbReference>
<evidence type="ECO:0000313" key="3">
    <source>
        <dbReference type="Proteomes" id="UP001443914"/>
    </source>
</evidence>
<evidence type="ECO:0000259" key="1">
    <source>
        <dbReference type="SMART" id="SM00256"/>
    </source>
</evidence>